<dbReference type="PANTHER" id="PTHR23113:SF366">
    <property type="entry name" value="RAS GUANINE NUCLEOTIDE EXCHANGE FACTOR R"/>
    <property type="match status" value="1"/>
</dbReference>
<dbReference type="Gene3D" id="1.20.870.10">
    <property type="entry name" value="Son of sevenless (SoS) protein Chain: S domain 1"/>
    <property type="match status" value="1"/>
</dbReference>
<dbReference type="CDD" id="cd00155">
    <property type="entry name" value="RasGEF"/>
    <property type="match status" value="1"/>
</dbReference>
<keyword evidence="7" id="KW-1185">Reference proteome</keyword>
<name>A0A9Q0RDG3_ANAIG</name>
<feature type="region of interest" description="Disordered" evidence="3">
    <location>
        <begin position="59"/>
        <end position="297"/>
    </location>
</feature>
<feature type="compositionally biased region" description="Basic and acidic residues" evidence="3">
    <location>
        <begin position="59"/>
        <end position="124"/>
    </location>
</feature>
<organism evidence="6 7">
    <name type="scientific">Anaeramoeba ignava</name>
    <name type="common">Anaerobic marine amoeba</name>
    <dbReference type="NCBI Taxonomy" id="1746090"/>
    <lineage>
        <taxon>Eukaryota</taxon>
        <taxon>Metamonada</taxon>
        <taxon>Anaeramoebidae</taxon>
        <taxon>Anaeramoeba</taxon>
    </lineage>
</organism>
<accession>A0A9Q0RDG3</accession>
<dbReference type="AlphaFoldDB" id="A0A9Q0RDG3"/>
<dbReference type="PROSITE" id="PS50009">
    <property type="entry name" value="RASGEF_CAT"/>
    <property type="match status" value="1"/>
</dbReference>
<dbReference type="Proteomes" id="UP001149090">
    <property type="component" value="Unassembled WGS sequence"/>
</dbReference>
<dbReference type="OMA" id="IWEELTH"/>
<evidence type="ECO:0000256" key="1">
    <source>
        <dbReference type="ARBA" id="ARBA00022658"/>
    </source>
</evidence>
<dbReference type="GO" id="GO:0005085">
    <property type="term" value="F:guanyl-nucleotide exchange factor activity"/>
    <property type="evidence" value="ECO:0007669"/>
    <property type="project" value="UniProtKB-KW"/>
</dbReference>
<evidence type="ECO:0000259" key="4">
    <source>
        <dbReference type="PROSITE" id="PS50009"/>
    </source>
</evidence>
<dbReference type="GO" id="GO:0007265">
    <property type="term" value="P:Ras protein signal transduction"/>
    <property type="evidence" value="ECO:0007669"/>
    <property type="project" value="TreeGrafter"/>
</dbReference>
<feature type="domain" description="N-terminal Ras-GEF" evidence="5">
    <location>
        <begin position="339"/>
        <end position="463"/>
    </location>
</feature>
<dbReference type="SMART" id="SM00147">
    <property type="entry name" value="RasGEF"/>
    <property type="match status" value="1"/>
</dbReference>
<dbReference type="CDD" id="cd06224">
    <property type="entry name" value="REM"/>
    <property type="match status" value="1"/>
</dbReference>
<proteinExistence type="predicted"/>
<dbReference type="InterPro" id="IPR000651">
    <property type="entry name" value="Ras-like_Gua-exchang_fac_N"/>
</dbReference>
<keyword evidence="1 2" id="KW-0344">Guanine-nucleotide releasing factor</keyword>
<evidence type="ECO:0000259" key="5">
    <source>
        <dbReference type="PROSITE" id="PS50212"/>
    </source>
</evidence>
<feature type="compositionally biased region" description="Pro residues" evidence="3">
    <location>
        <begin position="264"/>
        <end position="283"/>
    </location>
</feature>
<evidence type="ECO:0000313" key="7">
    <source>
        <dbReference type="Proteomes" id="UP001149090"/>
    </source>
</evidence>
<feature type="compositionally biased region" description="Basic and acidic residues" evidence="3">
    <location>
        <begin position="286"/>
        <end position="297"/>
    </location>
</feature>
<dbReference type="EMBL" id="JAPDFW010000064">
    <property type="protein sequence ID" value="KAJ5075568.1"/>
    <property type="molecule type" value="Genomic_DNA"/>
</dbReference>
<dbReference type="Pfam" id="PF00617">
    <property type="entry name" value="RasGEF"/>
    <property type="match status" value="1"/>
</dbReference>
<dbReference type="PANTHER" id="PTHR23113">
    <property type="entry name" value="GUANINE NUCLEOTIDE EXCHANGE FACTOR"/>
    <property type="match status" value="1"/>
</dbReference>
<evidence type="ECO:0000256" key="3">
    <source>
        <dbReference type="SAM" id="MobiDB-lite"/>
    </source>
</evidence>
<dbReference type="Pfam" id="PF00618">
    <property type="entry name" value="RasGEF_N"/>
    <property type="match status" value="1"/>
</dbReference>
<dbReference type="InterPro" id="IPR008937">
    <property type="entry name" value="Ras-like_GEF"/>
</dbReference>
<sequence>MDQLKNLKNKKKRSYKRTNLTRTTSQTLTEKEQTDKEEERIRKELEEKERIRKELEEKERIRKQQEEEEERIRKQKEEEERIRKQQEEEEERIRKQKEEEERIRKQEEEEERIRKQKEEEERIRKQQQQQEEERIRKQKEEEERIRKQEEEERIRKQKEEEERIRKQQQQKEEERIRKQKEEERIRKEEEERIRKQKEEEERIKKQEEERIKKEKEEEEIIKKQQQQEEKMQKELEKDEHKENTNENDTENPNQNVEKITLQAPPSPRVLPPPPKNLPPPPVNPKLQKEEEKIQEKKEKVINYDEKPHLRFETEEEESLDDVYIWKEPNDSESNILLADKSEIKAANLNKLIEKLTSQQNYGVTLDTFLMTYQSFTTPKKLLTKLIQRYHVPKTQNENEDEYAKRKKVIQIKVINVCTKWIENHFSDFTEKILKELHEFIDQTLAQDDKLIAKKLRDTVIKKQKGIDKKKIIHESENIPEPKVPKNIFNSSLSLLDVDEEEIARQLTLVEFDIFSQIKPSELLNQAWSKPKLRHRAKNVLAMIQRFNDLSGWVSTTIINCDKLKHRVRVLTRFLKILEFCRQLNNFNAVMALLAGFNSSAIYRLKFTWGEIPRRQIEVFDQLEKEMSSDSSYKGYREALKGVNPPCIPYLGVHLTDLTFIEDGNPDFIGNLINFSKRLQISKVIRNIQQYQQKGYELQPVHQIQQLLIKFKNLGETETYDKSLKIEPRNADIEDIQ</sequence>
<dbReference type="InterPro" id="IPR036964">
    <property type="entry name" value="RASGEF_cat_dom_sf"/>
</dbReference>
<feature type="region of interest" description="Disordered" evidence="3">
    <location>
        <begin position="1"/>
        <end position="40"/>
    </location>
</feature>
<feature type="compositionally biased region" description="Basic and acidic residues" evidence="3">
    <location>
        <begin position="29"/>
        <end position="40"/>
    </location>
</feature>
<feature type="domain" description="Ras-GEF" evidence="4">
    <location>
        <begin position="498"/>
        <end position="728"/>
    </location>
</feature>
<dbReference type="SMART" id="SM00229">
    <property type="entry name" value="RasGEFN"/>
    <property type="match status" value="1"/>
</dbReference>
<gene>
    <name evidence="6" type="ORF">M0811_07138</name>
</gene>
<evidence type="ECO:0000313" key="6">
    <source>
        <dbReference type="EMBL" id="KAJ5075568.1"/>
    </source>
</evidence>
<dbReference type="SUPFAM" id="SSF48366">
    <property type="entry name" value="Ras GEF"/>
    <property type="match status" value="1"/>
</dbReference>
<feature type="compositionally biased region" description="Basic and acidic residues" evidence="3">
    <location>
        <begin position="131"/>
        <end position="244"/>
    </location>
</feature>
<dbReference type="InterPro" id="IPR023578">
    <property type="entry name" value="Ras_GEF_dom_sf"/>
</dbReference>
<dbReference type="InterPro" id="IPR019804">
    <property type="entry name" value="Ras_G-nucl-exch_fac_CS"/>
</dbReference>
<dbReference type="InterPro" id="IPR001895">
    <property type="entry name" value="RASGEF_cat_dom"/>
</dbReference>
<reference evidence="6" key="1">
    <citation type="submission" date="2022-10" db="EMBL/GenBank/DDBJ databases">
        <title>Novel sulphate-reducing endosymbionts in the free-living metamonad Anaeramoeba.</title>
        <authorList>
            <person name="Jerlstrom-Hultqvist J."/>
            <person name="Cepicka I."/>
            <person name="Gallot-Lavallee L."/>
            <person name="Salas-Leiva D."/>
            <person name="Curtis B.A."/>
            <person name="Zahonova K."/>
            <person name="Pipaliya S."/>
            <person name="Dacks J."/>
            <person name="Roger A.J."/>
        </authorList>
    </citation>
    <scope>NUCLEOTIDE SEQUENCE</scope>
    <source>
        <strain evidence="6">BMAN</strain>
    </source>
</reference>
<dbReference type="PROSITE" id="PS00720">
    <property type="entry name" value="RASGEF"/>
    <property type="match status" value="1"/>
</dbReference>
<feature type="compositionally biased region" description="Low complexity" evidence="3">
    <location>
        <begin position="17"/>
        <end position="28"/>
    </location>
</feature>
<protein>
    <submittedName>
        <fullName evidence="6">Ras guanine nucleotide exchange factor i-related</fullName>
    </submittedName>
</protein>
<feature type="compositionally biased region" description="Basic residues" evidence="3">
    <location>
        <begin position="7"/>
        <end position="16"/>
    </location>
</feature>
<dbReference type="GO" id="GO:0005886">
    <property type="term" value="C:plasma membrane"/>
    <property type="evidence" value="ECO:0007669"/>
    <property type="project" value="TreeGrafter"/>
</dbReference>
<dbReference type="Gene3D" id="1.10.840.10">
    <property type="entry name" value="Ras guanine-nucleotide exchange factors catalytic domain"/>
    <property type="match status" value="1"/>
</dbReference>
<dbReference type="OrthoDB" id="546434at2759"/>
<evidence type="ECO:0000256" key="2">
    <source>
        <dbReference type="PROSITE-ProRule" id="PRU00168"/>
    </source>
</evidence>
<comment type="caution">
    <text evidence="6">The sequence shown here is derived from an EMBL/GenBank/DDBJ whole genome shotgun (WGS) entry which is preliminary data.</text>
</comment>
<dbReference type="PROSITE" id="PS50212">
    <property type="entry name" value="RASGEF_NTER"/>
    <property type="match status" value="1"/>
</dbReference>